<gene>
    <name evidence="1" type="ORF">EV356DRAFT_537061</name>
</gene>
<sequence length="167" mass="19368">MASFLDLPAEIRNQIYDLSLLFDCEYRIDERDFRELVPTGSLLAVQKDRTLLRTCRQVRAETLAMYYSRITFSFTDGPISLNMVKRFLAAIGPDARANLWQLKFHGFCSCIVCRVWGGFKWSFTKLVVVKPNQYGGIPWHLQGEANEFREECRLKFLTPLMGWSVKA</sequence>
<accession>A0A6A6GVG5</accession>
<dbReference type="OrthoDB" id="5413827at2759"/>
<keyword evidence="2" id="KW-1185">Reference proteome</keyword>
<reference evidence="1" key="1">
    <citation type="journal article" date="2020" name="Stud. Mycol.">
        <title>101 Dothideomycetes genomes: a test case for predicting lifestyles and emergence of pathogens.</title>
        <authorList>
            <person name="Haridas S."/>
            <person name="Albert R."/>
            <person name="Binder M."/>
            <person name="Bloem J."/>
            <person name="Labutti K."/>
            <person name="Salamov A."/>
            <person name="Andreopoulos B."/>
            <person name="Baker S."/>
            <person name="Barry K."/>
            <person name="Bills G."/>
            <person name="Bluhm B."/>
            <person name="Cannon C."/>
            <person name="Castanera R."/>
            <person name="Culley D."/>
            <person name="Daum C."/>
            <person name="Ezra D."/>
            <person name="Gonzalez J."/>
            <person name="Henrissat B."/>
            <person name="Kuo A."/>
            <person name="Liang C."/>
            <person name="Lipzen A."/>
            <person name="Lutzoni F."/>
            <person name="Magnuson J."/>
            <person name="Mondo S."/>
            <person name="Nolan M."/>
            <person name="Ohm R."/>
            <person name="Pangilinan J."/>
            <person name="Park H.-J."/>
            <person name="Ramirez L."/>
            <person name="Alfaro M."/>
            <person name="Sun H."/>
            <person name="Tritt A."/>
            <person name="Yoshinaga Y."/>
            <person name="Zwiers L.-H."/>
            <person name="Turgeon B."/>
            <person name="Goodwin S."/>
            <person name="Spatafora J."/>
            <person name="Crous P."/>
            <person name="Grigoriev I."/>
        </authorList>
    </citation>
    <scope>NUCLEOTIDE SEQUENCE</scope>
    <source>
        <strain evidence="1">Tuck. ex Michener</strain>
    </source>
</reference>
<proteinExistence type="predicted"/>
<dbReference type="EMBL" id="ML991858">
    <property type="protein sequence ID" value="KAF2229609.1"/>
    <property type="molecule type" value="Genomic_DNA"/>
</dbReference>
<dbReference type="PANTHER" id="PTHR42085">
    <property type="entry name" value="F-BOX DOMAIN-CONTAINING PROTEIN"/>
    <property type="match status" value="1"/>
</dbReference>
<name>A0A6A6GVG5_VIRVR</name>
<dbReference type="AlphaFoldDB" id="A0A6A6GVG5"/>
<evidence type="ECO:0000313" key="2">
    <source>
        <dbReference type="Proteomes" id="UP000800092"/>
    </source>
</evidence>
<organism evidence="1 2">
    <name type="scientific">Viridothelium virens</name>
    <name type="common">Speckled blister lichen</name>
    <name type="synonym">Trypethelium virens</name>
    <dbReference type="NCBI Taxonomy" id="1048519"/>
    <lineage>
        <taxon>Eukaryota</taxon>
        <taxon>Fungi</taxon>
        <taxon>Dikarya</taxon>
        <taxon>Ascomycota</taxon>
        <taxon>Pezizomycotina</taxon>
        <taxon>Dothideomycetes</taxon>
        <taxon>Dothideomycetes incertae sedis</taxon>
        <taxon>Trypetheliales</taxon>
        <taxon>Trypetheliaceae</taxon>
        <taxon>Viridothelium</taxon>
    </lineage>
</organism>
<evidence type="ECO:0000313" key="1">
    <source>
        <dbReference type="EMBL" id="KAF2229609.1"/>
    </source>
</evidence>
<protein>
    <recommendedName>
        <fullName evidence="3">F-box domain-containing protein</fullName>
    </recommendedName>
</protein>
<evidence type="ECO:0008006" key="3">
    <source>
        <dbReference type="Google" id="ProtNLM"/>
    </source>
</evidence>
<dbReference type="InterPro" id="IPR038883">
    <property type="entry name" value="AN11006-like"/>
</dbReference>
<dbReference type="PANTHER" id="PTHR42085:SF2">
    <property type="entry name" value="F-BOX DOMAIN-CONTAINING PROTEIN"/>
    <property type="match status" value="1"/>
</dbReference>
<dbReference type="Proteomes" id="UP000800092">
    <property type="component" value="Unassembled WGS sequence"/>
</dbReference>